<feature type="chain" id="PRO_5036366598" evidence="2">
    <location>
        <begin position="17"/>
        <end position="97"/>
    </location>
</feature>
<dbReference type="Proteomes" id="UP000325313">
    <property type="component" value="Unassembled WGS sequence"/>
</dbReference>
<keyword evidence="2" id="KW-0732">Signal</keyword>
<dbReference type="AlphaFoldDB" id="A0A5B0REK2"/>
<dbReference type="Proteomes" id="UP000324748">
    <property type="component" value="Unassembled WGS sequence"/>
</dbReference>
<dbReference type="EMBL" id="VSWC01000118">
    <property type="protein sequence ID" value="KAA1083644.1"/>
    <property type="molecule type" value="Genomic_DNA"/>
</dbReference>
<evidence type="ECO:0000313" key="5">
    <source>
        <dbReference type="Proteomes" id="UP000324748"/>
    </source>
</evidence>
<evidence type="ECO:0000256" key="2">
    <source>
        <dbReference type="SAM" id="SignalP"/>
    </source>
</evidence>
<accession>A0A5B0REK2</accession>
<reference evidence="5 6" key="1">
    <citation type="submission" date="2019-05" db="EMBL/GenBank/DDBJ databases">
        <title>Emergence of the Ug99 lineage of the wheat stem rust pathogen through somatic hybridization.</title>
        <authorList>
            <person name="Li F."/>
            <person name="Upadhyaya N.M."/>
            <person name="Sperschneider J."/>
            <person name="Matny O."/>
            <person name="Nguyen-Phuc H."/>
            <person name="Mago R."/>
            <person name="Raley C."/>
            <person name="Miller M.E."/>
            <person name="Silverstein K.A.T."/>
            <person name="Henningsen E."/>
            <person name="Hirsch C.D."/>
            <person name="Visser B."/>
            <person name="Pretorius Z.A."/>
            <person name="Steffenson B.J."/>
            <person name="Schwessinger B."/>
            <person name="Dodds P.N."/>
            <person name="Figueroa M."/>
        </authorList>
    </citation>
    <scope>NUCLEOTIDE SEQUENCE [LARGE SCALE GENOMIC DNA]</scope>
    <source>
        <strain evidence="3">21-0</strain>
        <strain evidence="4 6">Ug99</strain>
    </source>
</reference>
<protein>
    <submittedName>
        <fullName evidence="4">Fungalysin/Thermolysin Extracellular metalloproteinase 5</fullName>
    </submittedName>
</protein>
<evidence type="ECO:0000313" key="4">
    <source>
        <dbReference type="EMBL" id="KAA1123383.1"/>
    </source>
</evidence>
<dbReference type="EMBL" id="VDEP01000209">
    <property type="protein sequence ID" value="KAA1123383.1"/>
    <property type="molecule type" value="Genomic_DNA"/>
</dbReference>
<evidence type="ECO:0000313" key="6">
    <source>
        <dbReference type="Proteomes" id="UP000325313"/>
    </source>
</evidence>
<evidence type="ECO:0000313" key="3">
    <source>
        <dbReference type="EMBL" id="KAA1083644.1"/>
    </source>
</evidence>
<dbReference type="OrthoDB" id="10389738at2759"/>
<feature type="signal peptide" evidence="2">
    <location>
        <begin position="1"/>
        <end position="16"/>
    </location>
</feature>
<sequence length="97" mass="10862">MLMLALLAWCPWLLIGFKNFTPTSDLIPSHSEHPAIQTAHIEEFKSLPRSFGSLGSDPPQSKSQSDLPVLSKGATNERRTAYRVFLWSVNDPTPRRA</sequence>
<name>A0A5B0REK2_PUCGR</name>
<proteinExistence type="predicted"/>
<comment type="caution">
    <text evidence="4">The sequence shown here is derived from an EMBL/GenBank/DDBJ whole genome shotgun (WGS) entry which is preliminary data.</text>
</comment>
<organism evidence="4 6">
    <name type="scientific">Puccinia graminis f. sp. tritici</name>
    <dbReference type="NCBI Taxonomy" id="56615"/>
    <lineage>
        <taxon>Eukaryota</taxon>
        <taxon>Fungi</taxon>
        <taxon>Dikarya</taxon>
        <taxon>Basidiomycota</taxon>
        <taxon>Pucciniomycotina</taxon>
        <taxon>Pucciniomycetes</taxon>
        <taxon>Pucciniales</taxon>
        <taxon>Pucciniaceae</taxon>
        <taxon>Puccinia</taxon>
    </lineage>
</organism>
<keyword evidence="5" id="KW-1185">Reference proteome</keyword>
<gene>
    <name evidence="4" type="primary">MEP5_1</name>
    <name evidence="3" type="synonym">MEP5_2</name>
    <name evidence="3" type="ORF">PGT21_002289</name>
    <name evidence="4" type="ORF">PGTUg99_018249</name>
</gene>
<feature type="region of interest" description="Disordered" evidence="1">
    <location>
        <begin position="48"/>
        <end position="74"/>
    </location>
</feature>
<evidence type="ECO:0000256" key="1">
    <source>
        <dbReference type="SAM" id="MobiDB-lite"/>
    </source>
</evidence>